<dbReference type="RefSeq" id="WP_131573355.1">
    <property type="nucleotide sequence ID" value="NZ_CBCSAJ010000009.1"/>
</dbReference>
<evidence type="ECO:0000313" key="3">
    <source>
        <dbReference type="Proteomes" id="UP001597302"/>
    </source>
</evidence>
<dbReference type="EMBL" id="JBHTOQ010000045">
    <property type="protein sequence ID" value="MFD1483282.1"/>
    <property type="molecule type" value="Genomic_DNA"/>
</dbReference>
<name>A0ABW4E1M0_9RHOB</name>
<sequence length="235" mass="25182">MRRPHDAQPPLTDADRTSQTRFGPRPVPEGHKTAASVHRRMDAGKAARRVGLEGREPSTTAKIVVWGGVALGMAGIAAATSLAVRALSGDDRAPERPHHSPYRDGPRPVAPRFADLDEEEREAVRRRVRAQARDDSRYAAQVRAKAGRGRGGNIAKDLTRTATDLSQGLNGVAQSLVGAFQSFRGVSHQATSIVGDFVAAADQLRAILNGAPGPQPGSRTTDPARPMRDDDRTRP</sequence>
<comment type="caution">
    <text evidence="2">The sequence shown here is derived from an EMBL/GenBank/DDBJ whole genome shotgun (WGS) entry which is preliminary data.</text>
</comment>
<feature type="region of interest" description="Disordered" evidence="1">
    <location>
        <begin position="1"/>
        <end position="45"/>
    </location>
</feature>
<proteinExistence type="predicted"/>
<evidence type="ECO:0000256" key="1">
    <source>
        <dbReference type="SAM" id="MobiDB-lite"/>
    </source>
</evidence>
<feature type="region of interest" description="Disordered" evidence="1">
    <location>
        <begin position="208"/>
        <end position="235"/>
    </location>
</feature>
<feature type="region of interest" description="Disordered" evidence="1">
    <location>
        <begin position="89"/>
        <end position="118"/>
    </location>
</feature>
<feature type="compositionally biased region" description="Basic and acidic residues" evidence="1">
    <location>
        <begin position="89"/>
        <end position="106"/>
    </location>
</feature>
<reference evidence="3" key="1">
    <citation type="journal article" date="2019" name="Int. J. Syst. Evol. Microbiol.">
        <title>The Global Catalogue of Microorganisms (GCM) 10K type strain sequencing project: providing services to taxonomists for standard genome sequencing and annotation.</title>
        <authorList>
            <consortium name="The Broad Institute Genomics Platform"/>
            <consortium name="The Broad Institute Genome Sequencing Center for Infectious Disease"/>
            <person name="Wu L."/>
            <person name="Ma J."/>
        </authorList>
    </citation>
    <scope>NUCLEOTIDE SEQUENCE [LARGE SCALE GENOMIC DNA]</scope>
    <source>
        <strain evidence="3">CCM 8875</strain>
    </source>
</reference>
<accession>A0ABW4E1M0</accession>
<organism evidence="2 3">
    <name type="scientific">Paracoccus nototheniae</name>
    <dbReference type="NCBI Taxonomy" id="2489002"/>
    <lineage>
        <taxon>Bacteria</taxon>
        <taxon>Pseudomonadati</taxon>
        <taxon>Pseudomonadota</taxon>
        <taxon>Alphaproteobacteria</taxon>
        <taxon>Rhodobacterales</taxon>
        <taxon>Paracoccaceae</taxon>
        <taxon>Paracoccus</taxon>
    </lineage>
</organism>
<gene>
    <name evidence="2" type="ORF">ACFQ5P_18470</name>
</gene>
<evidence type="ECO:0000313" key="2">
    <source>
        <dbReference type="EMBL" id="MFD1483282.1"/>
    </source>
</evidence>
<keyword evidence="3" id="KW-1185">Reference proteome</keyword>
<feature type="compositionally biased region" description="Basic and acidic residues" evidence="1">
    <location>
        <begin position="225"/>
        <end position="235"/>
    </location>
</feature>
<protein>
    <submittedName>
        <fullName evidence="2">Uncharacterized protein</fullName>
    </submittedName>
</protein>
<dbReference type="Proteomes" id="UP001597302">
    <property type="component" value="Unassembled WGS sequence"/>
</dbReference>